<keyword evidence="5" id="KW-1185">Reference proteome</keyword>
<dbReference type="EMBL" id="JAFBXF010000019">
    <property type="protein sequence ID" value="MBM2419469.1"/>
    <property type="molecule type" value="Genomic_DNA"/>
</dbReference>
<dbReference type="EMBL" id="JAFBXE010000019">
    <property type="protein sequence ID" value="MBM2414798.1"/>
    <property type="molecule type" value="Genomic_DNA"/>
</dbReference>
<dbReference type="AlphaFoldDB" id="A0A9Q2NZR4"/>
<gene>
    <name evidence="2" type="ORF">JQX41_20970</name>
    <name evidence="3" type="ORF">JQX48_20990</name>
</gene>
<name>A0A9Q2NZR4_9RHOB</name>
<reference evidence="2 5" key="1">
    <citation type="submission" date="2021-01" db="EMBL/GenBank/DDBJ databases">
        <title>Diatom-associated Roseobacters Show Island Model of Population Structure.</title>
        <authorList>
            <person name="Qu L."/>
            <person name="Feng X."/>
            <person name="Chen Y."/>
            <person name="Li L."/>
            <person name="Wang X."/>
            <person name="Hu Z."/>
            <person name="Wang H."/>
            <person name="Luo H."/>
        </authorList>
    </citation>
    <scope>NUCLEOTIDE SEQUENCE</scope>
    <source>
        <strain evidence="3 5">CC28-63</strain>
        <strain evidence="2">CC28-69</strain>
    </source>
</reference>
<protein>
    <submittedName>
        <fullName evidence="2">Uncharacterized protein</fullName>
    </submittedName>
</protein>
<sequence length="94" mass="10758">MKEPLTDYEIDYVRNWSKQVDLKDTFTFRGWKKHHASDEDAPKATKIGEKVVAALEAEPPDPRLDFIGLAKGPRKGGEIGDKSSKNHQYYVRLK</sequence>
<feature type="region of interest" description="Disordered" evidence="1">
    <location>
        <begin position="64"/>
        <end position="94"/>
    </location>
</feature>
<evidence type="ECO:0000313" key="4">
    <source>
        <dbReference type="Proteomes" id="UP000755667"/>
    </source>
</evidence>
<dbReference type="Proteomes" id="UP000809440">
    <property type="component" value="Unassembled WGS sequence"/>
</dbReference>
<dbReference type="Proteomes" id="UP000755667">
    <property type="component" value="Unassembled WGS sequence"/>
</dbReference>
<evidence type="ECO:0000313" key="2">
    <source>
        <dbReference type="EMBL" id="MBM2414798.1"/>
    </source>
</evidence>
<accession>A0A9Q2NZR4</accession>
<evidence type="ECO:0000313" key="3">
    <source>
        <dbReference type="EMBL" id="MBM2419469.1"/>
    </source>
</evidence>
<organism evidence="2 4">
    <name type="scientific">Marivita cryptomonadis</name>
    <dbReference type="NCBI Taxonomy" id="505252"/>
    <lineage>
        <taxon>Bacteria</taxon>
        <taxon>Pseudomonadati</taxon>
        <taxon>Pseudomonadota</taxon>
        <taxon>Alphaproteobacteria</taxon>
        <taxon>Rhodobacterales</taxon>
        <taxon>Roseobacteraceae</taxon>
        <taxon>Marivita</taxon>
    </lineage>
</organism>
<evidence type="ECO:0000313" key="5">
    <source>
        <dbReference type="Proteomes" id="UP000809440"/>
    </source>
</evidence>
<comment type="caution">
    <text evidence="2">The sequence shown here is derived from an EMBL/GenBank/DDBJ whole genome shotgun (WGS) entry which is preliminary data.</text>
</comment>
<evidence type="ECO:0000256" key="1">
    <source>
        <dbReference type="SAM" id="MobiDB-lite"/>
    </source>
</evidence>
<dbReference type="RefSeq" id="WP_138487668.1">
    <property type="nucleotide sequence ID" value="NZ_JAFBWU010000019.1"/>
</dbReference>
<proteinExistence type="predicted"/>
<feature type="compositionally biased region" description="Basic and acidic residues" evidence="1">
    <location>
        <begin position="75"/>
        <end position="84"/>
    </location>
</feature>